<name>A0AAV6I2I9_9ERIC</name>
<comment type="caution">
    <text evidence="2">The sequence shown here is derived from an EMBL/GenBank/DDBJ whole genome shotgun (WGS) entry which is preliminary data.</text>
</comment>
<protein>
    <submittedName>
        <fullName evidence="2">Uncharacterized protein</fullName>
    </submittedName>
</protein>
<evidence type="ECO:0000313" key="3">
    <source>
        <dbReference type="Proteomes" id="UP000823749"/>
    </source>
</evidence>
<feature type="compositionally biased region" description="Basic and acidic residues" evidence="1">
    <location>
        <begin position="14"/>
        <end position="30"/>
    </location>
</feature>
<sequence>MSGTQKLSLKWKKKQESTHKGEQGGDHEGGDVGALAATAAVDDGDEGLEGEEIASGQEVGEAEKQGGNLCSRSRMEHFHSLVTDCEFMDLEFKGPSYTWSNNQEGESNIRIRLDRALATVDWRNLFPLAQVIHETRVGSDHCPLLVMFKVHLKRVPFQFKFESKWSTHPECGQVVSRAWDETQSGSALYGLVQKMKRCKRELLK</sequence>
<gene>
    <name evidence="2" type="ORF">RHGRI_034100</name>
</gene>
<dbReference type="SUPFAM" id="SSF56219">
    <property type="entry name" value="DNase I-like"/>
    <property type="match status" value="1"/>
</dbReference>
<evidence type="ECO:0000313" key="2">
    <source>
        <dbReference type="EMBL" id="KAG5521762.1"/>
    </source>
</evidence>
<dbReference type="PANTHER" id="PTHR33710:SF79">
    <property type="entry name" value="OS06G0205337 PROTEIN"/>
    <property type="match status" value="1"/>
</dbReference>
<reference evidence="2" key="1">
    <citation type="submission" date="2020-08" db="EMBL/GenBank/DDBJ databases">
        <title>Plant Genome Project.</title>
        <authorList>
            <person name="Zhang R.-G."/>
        </authorList>
    </citation>
    <scope>NUCLEOTIDE SEQUENCE</scope>
    <source>
        <strain evidence="2">WSP0</strain>
        <tissue evidence="2">Leaf</tissue>
    </source>
</reference>
<dbReference type="PANTHER" id="PTHR33710">
    <property type="entry name" value="BNAC02G09200D PROTEIN"/>
    <property type="match status" value="1"/>
</dbReference>
<dbReference type="InterPro" id="IPR036691">
    <property type="entry name" value="Endo/exonu/phosph_ase_sf"/>
</dbReference>
<dbReference type="Gene3D" id="3.60.10.10">
    <property type="entry name" value="Endonuclease/exonuclease/phosphatase"/>
    <property type="match status" value="1"/>
</dbReference>
<evidence type="ECO:0000256" key="1">
    <source>
        <dbReference type="SAM" id="MobiDB-lite"/>
    </source>
</evidence>
<organism evidence="2 3">
    <name type="scientific">Rhododendron griersonianum</name>
    <dbReference type="NCBI Taxonomy" id="479676"/>
    <lineage>
        <taxon>Eukaryota</taxon>
        <taxon>Viridiplantae</taxon>
        <taxon>Streptophyta</taxon>
        <taxon>Embryophyta</taxon>
        <taxon>Tracheophyta</taxon>
        <taxon>Spermatophyta</taxon>
        <taxon>Magnoliopsida</taxon>
        <taxon>eudicotyledons</taxon>
        <taxon>Gunneridae</taxon>
        <taxon>Pentapetalae</taxon>
        <taxon>asterids</taxon>
        <taxon>Ericales</taxon>
        <taxon>Ericaceae</taxon>
        <taxon>Ericoideae</taxon>
        <taxon>Rhodoreae</taxon>
        <taxon>Rhododendron</taxon>
    </lineage>
</organism>
<accession>A0AAV6I2I9</accession>
<proteinExistence type="predicted"/>
<feature type="region of interest" description="Disordered" evidence="1">
    <location>
        <begin position="1"/>
        <end position="61"/>
    </location>
</feature>
<dbReference type="AlphaFoldDB" id="A0AAV6I2I9"/>
<keyword evidence="3" id="KW-1185">Reference proteome</keyword>
<feature type="compositionally biased region" description="Acidic residues" evidence="1">
    <location>
        <begin position="42"/>
        <end position="52"/>
    </location>
</feature>
<dbReference type="EMBL" id="JACTNZ010000012">
    <property type="protein sequence ID" value="KAG5521762.1"/>
    <property type="molecule type" value="Genomic_DNA"/>
</dbReference>
<dbReference type="Proteomes" id="UP000823749">
    <property type="component" value="Chromosome 12"/>
</dbReference>